<reference evidence="1" key="1">
    <citation type="submission" date="2020-05" db="EMBL/GenBank/DDBJ databases">
        <title>Phylogenomic resolution of chytrid fungi.</title>
        <authorList>
            <person name="Stajich J.E."/>
            <person name="Amses K."/>
            <person name="Simmons R."/>
            <person name="Seto K."/>
            <person name="Myers J."/>
            <person name="Bonds A."/>
            <person name="Quandt C.A."/>
            <person name="Barry K."/>
            <person name="Liu P."/>
            <person name="Grigoriev I."/>
            <person name="Longcore J.E."/>
            <person name="James T.Y."/>
        </authorList>
    </citation>
    <scope>NUCLEOTIDE SEQUENCE</scope>
    <source>
        <strain evidence="1">JEL0513</strain>
    </source>
</reference>
<dbReference type="AlphaFoldDB" id="A0AAD5SYW6"/>
<proteinExistence type="predicted"/>
<evidence type="ECO:0000313" key="1">
    <source>
        <dbReference type="EMBL" id="KAJ3115875.1"/>
    </source>
</evidence>
<keyword evidence="2" id="KW-1185">Reference proteome</keyword>
<dbReference type="Proteomes" id="UP001211907">
    <property type="component" value="Unassembled WGS sequence"/>
</dbReference>
<dbReference type="EMBL" id="JADGJH010001264">
    <property type="protein sequence ID" value="KAJ3115875.1"/>
    <property type="molecule type" value="Genomic_DNA"/>
</dbReference>
<gene>
    <name evidence="1" type="ORF">HK100_001217</name>
</gene>
<comment type="caution">
    <text evidence="1">The sequence shown here is derived from an EMBL/GenBank/DDBJ whole genome shotgun (WGS) entry which is preliminary data.</text>
</comment>
<protein>
    <submittedName>
        <fullName evidence="1">Uncharacterized protein</fullName>
    </submittedName>
</protein>
<sequence length="607" mass="67696">MGRKKNRNTELYLAIYNPYKNISPWSKQISVPHAKQGLQTDIVCEDDHYGQYDPTMKRDFPPHSILTQMSLAKILPAGRPLGSAATKTKVSVVLGDCMKHQPERLCSVAASDYSAFTAEQLSRTTKTREKPDRNPWESKTELVMTSAHVGTATRENIPLDTRHFTNFTSTNMEVYIAPKNVPPLIRFDLKPRGITSIPQGDREKQISYNTESTTSFIPHSTESIKLANGKDFTRPDFHSGTNSALLGKSGENTTFQTTSSSIFAIPPNDSFSDRSISIIKGKHRGRSNIAFGQYFEEPKTAFKNEKEKKNLETVTQRDFVRKSKDIAAPKVSPFARWETNIILDEANTVKTGMPSALRPDTRDMVYVSCARDDFFPSATAISSTNQRLHHELQQPQQQYQVPASESANTAGREMMYRSSIPTGDESKFSNNNKYSTTSASFVAYPDAKMPIFPVRGAKVTLTGFSLGDDTKKEPTGLSTAAASFVNHGRRFKHVEKSHTGFGLAMLKSANDEYSMVDNQTTNGAVYKMPQGHEIAHAFEPKTVQSKLMFPLSKVDTSVQYDTTSQSFFNTRSGILNVKQPHEVGVRNASSIVFGDKRHFNTRGVYTQ</sequence>
<evidence type="ECO:0000313" key="2">
    <source>
        <dbReference type="Proteomes" id="UP001211907"/>
    </source>
</evidence>
<organism evidence="1 2">
    <name type="scientific">Physocladia obscura</name>
    <dbReference type="NCBI Taxonomy" id="109957"/>
    <lineage>
        <taxon>Eukaryota</taxon>
        <taxon>Fungi</taxon>
        <taxon>Fungi incertae sedis</taxon>
        <taxon>Chytridiomycota</taxon>
        <taxon>Chytridiomycota incertae sedis</taxon>
        <taxon>Chytridiomycetes</taxon>
        <taxon>Chytridiales</taxon>
        <taxon>Chytriomycetaceae</taxon>
        <taxon>Physocladia</taxon>
    </lineage>
</organism>
<accession>A0AAD5SYW6</accession>
<name>A0AAD5SYW6_9FUNG</name>